<dbReference type="Proteomes" id="UP000198414">
    <property type="component" value="Unassembled WGS sequence"/>
</dbReference>
<organism evidence="1 2">
    <name type="scientific">Secundilactobacillus pentosiphilus</name>
    <dbReference type="NCBI Taxonomy" id="1714682"/>
    <lineage>
        <taxon>Bacteria</taxon>
        <taxon>Bacillati</taxon>
        <taxon>Bacillota</taxon>
        <taxon>Bacilli</taxon>
        <taxon>Lactobacillales</taxon>
        <taxon>Lactobacillaceae</taxon>
        <taxon>Secundilactobacillus</taxon>
    </lineage>
</organism>
<reference evidence="1 2" key="1">
    <citation type="submission" date="2015-11" db="EMBL/GenBank/DDBJ databases">
        <title>Draft genome sequences of new species of the genus Lactobacillus isolated from orchardgrass silage.</title>
        <authorList>
            <person name="Tohno M."/>
            <person name="Tanizawa Y."/>
            <person name="Arita M."/>
        </authorList>
    </citation>
    <scope>NUCLEOTIDE SEQUENCE [LARGE SCALE GENOMIC DNA]</scope>
    <source>
        <strain evidence="1 2">IWT25</strain>
    </source>
</reference>
<dbReference type="EMBL" id="BCMI01000005">
    <property type="protein sequence ID" value="GAX05423.1"/>
    <property type="molecule type" value="Genomic_DNA"/>
</dbReference>
<name>A0A1Z5IUJ1_9LACO</name>
<proteinExistence type="predicted"/>
<evidence type="ECO:0000313" key="1">
    <source>
        <dbReference type="EMBL" id="GAX05423.1"/>
    </source>
</evidence>
<evidence type="ECO:0000313" key="2">
    <source>
        <dbReference type="Proteomes" id="UP000198414"/>
    </source>
</evidence>
<sequence>MVRKNNRWTQAKINELLDILIFDPDTNQCLNYEEAGEHFGVKKTSIKRVVIKLRKQGILPKYDVSKQRDSFLRPYTEDDYKYISAAFNAGASLREVAEAFGRTVNAMRCVRADLAKQGKIKYHFQPWSKLQTEKLIINWQSDSYFVTENANYLADITGHPKLAVYSKIEQLRESGCLPAAKRVAPPEGVIELRTEYHNKLMNRIFWRHTNGKIHT</sequence>
<gene>
    <name evidence="1" type="ORF">IWT25_00727</name>
</gene>
<protein>
    <submittedName>
        <fullName evidence="1">Uncharacterized protein</fullName>
    </submittedName>
</protein>
<dbReference type="RefSeq" id="WP_089120729.1">
    <property type="nucleotide sequence ID" value="NZ_BCMI01000005.1"/>
</dbReference>
<dbReference type="AlphaFoldDB" id="A0A1Z5IUJ1"/>
<comment type="caution">
    <text evidence="1">The sequence shown here is derived from an EMBL/GenBank/DDBJ whole genome shotgun (WGS) entry which is preliminary data.</text>
</comment>
<accession>A0A1Z5IUJ1</accession>